<dbReference type="PANTHER" id="PTHR30445:SF3">
    <property type="entry name" value="TRANSPORT PROTEIN YIDE-RELATED"/>
    <property type="match status" value="1"/>
</dbReference>
<comment type="similarity">
    <text evidence="2">Belongs to the AAE transporter (TC 2.A.81) family.</text>
</comment>
<reference evidence="11" key="1">
    <citation type="journal article" date="2019" name="Int. J. Syst. Evol. Microbiol.">
        <title>The Global Catalogue of Microorganisms (GCM) 10K type strain sequencing project: providing services to taxonomists for standard genome sequencing and annotation.</title>
        <authorList>
            <consortium name="The Broad Institute Genomics Platform"/>
            <consortium name="The Broad Institute Genome Sequencing Center for Infectious Disease"/>
            <person name="Wu L."/>
            <person name="Ma J."/>
        </authorList>
    </citation>
    <scope>NUCLEOTIDE SEQUENCE [LARGE SCALE GENOMIC DNA]</scope>
    <source>
        <strain evidence="11">CGMCC 1.15772</strain>
    </source>
</reference>
<evidence type="ECO:0000256" key="1">
    <source>
        <dbReference type="ARBA" id="ARBA00004651"/>
    </source>
</evidence>
<dbReference type="InterPro" id="IPR006512">
    <property type="entry name" value="YidE_YbjL"/>
</dbReference>
<sequence length="130" mass="13590">MWNIPYSANLTLRQFGLALFLAGVGLRSGSRFAAAIASREGLYLFLAGAFVTLATALVTLWAGYRVLGIPFSLLSGVLAGVGTHPAVLAYASEQTQNEVPEIGYASVYPAAMLTKILLAQALLMLAGRGG</sequence>
<evidence type="ECO:0000259" key="9">
    <source>
        <dbReference type="Pfam" id="PF06826"/>
    </source>
</evidence>
<feature type="transmembrane region" description="Helical" evidence="8">
    <location>
        <begin position="43"/>
        <end position="64"/>
    </location>
</feature>
<evidence type="ECO:0000256" key="7">
    <source>
        <dbReference type="ARBA" id="ARBA00023136"/>
    </source>
</evidence>
<evidence type="ECO:0000256" key="8">
    <source>
        <dbReference type="SAM" id="Phobius"/>
    </source>
</evidence>
<evidence type="ECO:0000256" key="4">
    <source>
        <dbReference type="ARBA" id="ARBA00022475"/>
    </source>
</evidence>
<keyword evidence="3" id="KW-0813">Transport</keyword>
<dbReference type="InterPro" id="IPR050144">
    <property type="entry name" value="AAE_transporter"/>
</dbReference>
<feature type="transmembrane region" description="Helical" evidence="8">
    <location>
        <begin position="71"/>
        <end position="90"/>
    </location>
</feature>
<feature type="domain" description="YidE/YbjL duplication" evidence="9">
    <location>
        <begin position="4"/>
        <end position="123"/>
    </location>
</feature>
<dbReference type="Pfam" id="PF06826">
    <property type="entry name" value="Asp-Al_Ex"/>
    <property type="match status" value="1"/>
</dbReference>
<evidence type="ECO:0000256" key="6">
    <source>
        <dbReference type="ARBA" id="ARBA00022989"/>
    </source>
</evidence>
<evidence type="ECO:0000256" key="5">
    <source>
        <dbReference type="ARBA" id="ARBA00022692"/>
    </source>
</evidence>
<keyword evidence="11" id="KW-1185">Reference proteome</keyword>
<accession>A0ABW1YAJ8</accession>
<dbReference type="NCBIfam" id="TIGR01625">
    <property type="entry name" value="YidE_YbjL_dupl"/>
    <property type="match status" value="1"/>
</dbReference>
<protein>
    <recommendedName>
        <fullName evidence="9">YidE/YbjL duplication domain-containing protein</fullName>
    </recommendedName>
</protein>
<name>A0ABW1YAJ8_9DEIO</name>
<evidence type="ECO:0000313" key="11">
    <source>
        <dbReference type="Proteomes" id="UP001596297"/>
    </source>
</evidence>
<gene>
    <name evidence="10" type="ORF">ACFP81_03460</name>
</gene>
<dbReference type="PANTHER" id="PTHR30445">
    <property type="entry name" value="K(+)_H(+) ANTIPORTER SUBUNIT KHTT"/>
    <property type="match status" value="1"/>
</dbReference>
<dbReference type="Proteomes" id="UP001596297">
    <property type="component" value="Unassembled WGS sequence"/>
</dbReference>
<evidence type="ECO:0000256" key="3">
    <source>
        <dbReference type="ARBA" id="ARBA00022448"/>
    </source>
</evidence>
<evidence type="ECO:0000256" key="2">
    <source>
        <dbReference type="ARBA" id="ARBA00009854"/>
    </source>
</evidence>
<feature type="transmembrane region" description="Helical" evidence="8">
    <location>
        <begin position="102"/>
        <end position="126"/>
    </location>
</feature>
<comment type="caution">
    <text evidence="10">The sequence shown here is derived from an EMBL/GenBank/DDBJ whole genome shotgun (WGS) entry which is preliminary data.</text>
</comment>
<keyword evidence="7 8" id="KW-0472">Membrane</keyword>
<keyword evidence="6 8" id="KW-1133">Transmembrane helix</keyword>
<dbReference type="EMBL" id="JBHSWD010000001">
    <property type="protein sequence ID" value="MFC6591179.1"/>
    <property type="molecule type" value="Genomic_DNA"/>
</dbReference>
<comment type="subcellular location">
    <subcellularLocation>
        <location evidence="1">Cell membrane</location>
        <topology evidence="1">Multi-pass membrane protein</topology>
    </subcellularLocation>
</comment>
<keyword evidence="4" id="KW-1003">Cell membrane</keyword>
<organism evidence="10 11">
    <name type="scientific">Deinococcus lacus</name>
    <dbReference type="NCBI Taxonomy" id="392561"/>
    <lineage>
        <taxon>Bacteria</taxon>
        <taxon>Thermotogati</taxon>
        <taxon>Deinococcota</taxon>
        <taxon>Deinococci</taxon>
        <taxon>Deinococcales</taxon>
        <taxon>Deinococcaceae</taxon>
        <taxon>Deinococcus</taxon>
    </lineage>
</organism>
<keyword evidence="5 8" id="KW-0812">Transmembrane</keyword>
<dbReference type="RefSeq" id="WP_380082187.1">
    <property type="nucleotide sequence ID" value="NZ_JBHSWD010000001.1"/>
</dbReference>
<evidence type="ECO:0000313" key="10">
    <source>
        <dbReference type="EMBL" id="MFC6591179.1"/>
    </source>
</evidence>
<proteinExistence type="inferred from homology"/>